<protein>
    <submittedName>
        <fullName evidence="3">Phospholipase/Carboxylesterase</fullName>
    </submittedName>
</protein>
<dbReference type="InterPro" id="IPR003140">
    <property type="entry name" value="PLipase/COase/thioEstase"/>
</dbReference>
<feature type="domain" description="Phospholipase/carboxylesterase/thioesterase" evidence="1">
    <location>
        <begin position="195"/>
        <end position="294"/>
    </location>
</feature>
<dbReference type="InterPro" id="IPR054527">
    <property type="entry name" value="BCE_2095-like_N"/>
</dbReference>
<evidence type="ECO:0000313" key="3">
    <source>
        <dbReference type="EMBL" id="ADZ85526.1"/>
    </source>
</evidence>
<keyword evidence="4" id="KW-1185">Reference proteome</keyword>
<dbReference type="Pfam" id="PF02230">
    <property type="entry name" value="Abhydrolase_2"/>
    <property type="match status" value="1"/>
</dbReference>
<evidence type="ECO:0000259" key="2">
    <source>
        <dbReference type="Pfam" id="PF22316"/>
    </source>
</evidence>
<organism evidence="3 4">
    <name type="scientific">Cellulosilyticum lentocellum (strain ATCC 49066 / DSM 5427 / NCIMB 11756 / RHM5)</name>
    <name type="common">Clostridium lentocellum</name>
    <dbReference type="NCBI Taxonomy" id="642492"/>
    <lineage>
        <taxon>Bacteria</taxon>
        <taxon>Bacillati</taxon>
        <taxon>Bacillota</taxon>
        <taxon>Clostridia</taxon>
        <taxon>Lachnospirales</taxon>
        <taxon>Cellulosilyticaceae</taxon>
        <taxon>Cellulosilyticum</taxon>
    </lineage>
</organism>
<dbReference type="eggNOG" id="COG0400">
    <property type="taxonomic scope" value="Bacteria"/>
</dbReference>
<dbReference type="GO" id="GO:0016787">
    <property type="term" value="F:hydrolase activity"/>
    <property type="evidence" value="ECO:0007669"/>
    <property type="project" value="InterPro"/>
</dbReference>
<reference evidence="3 4" key="1">
    <citation type="journal article" date="2011" name="J. Bacteriol.">
        <title>Complete genome sequence of the cellulose-degrading bacterium Cellulosilyticum lentocellum.</title>
        <authorList>
            <consortium name="US DOE Joint Genome Institute"/>
            <person name="Miller D.A."/>
            <person name="Suen G."/>
            <person name="Bruce D."/>
            <person name="Copeland A."/>
            <person name="Cheng J.F."/>
            <person name="Detter C."/>
            <person name="Goodwin L.A."/>
            <person name="Han C.S."/>
            <person name="Hauser L.J."/>
            <person name="Land M.L."/>
            <person name="Lapidus A."/>
            <person name="Lucas S."/>
            <person name="Meincke L."/>
            <person name="Pitluck S."/>
            <person name="Tapia R."/>
            <person name="Teshima H."/>
            <person name="Woyke T."/>
            <person name="Fox B.G."/>
            <person name="Angert E.R."/>
            <person name="Currie C.R."/>
        </authorList>
    </citation>
    <scope>NUCLEOTIDE SEQUENCE [LARGE SCALE GENOMIC DNA]</scope>
    <source>
        <strain evidence="4">ATCC 49066 / DSM 5427 / NCIMB 11756 / RHM5</strain>
    </source>
</reference>
<dbReference type="STRING" id="642492.Clole_3846"/>
<dbReference type="EMBL" id="CP002582">
    <property type="protein sequence ID" value="ADZ85526.1"/>
    <property type="molecule type" value="Genomic_DNA"/>
</dbReference>
<dbReference type="HOGENOM" id="CLU_076826_0_0_9"/>
<sequence>MTYTQLLNETITLYCEEKYLEAYSFLTENYKEVQGNMAQIYNFRYAIASKAGLYEEAIKLMKEAILEKGHWYSYSYLQGDEDLDALRSHELFHQLCDICKKREELAVKQSLPQLKLVEPSHQQKAYPLVIGLHGNEENMAIAEYYWKNFKEKGYLLALPQSSEIKFDGGYYWNDIEKGYKELGSHYTTIVENFKVQQENVILGGFSSGARVSLYFALHSKVKIKGLILIAPWLPEIEQWLPLLGRLKETKVYIVCGEDDVDCLSETEALVKALEQTQIDYIYEKVAHLGHDFPIDFNTYIEKILTFTRESTCSPHI</sequence>
<accession>F2JJD1</accession>
<dbReference type="RefSeq" id="WP_013658800.1">
    <property type="nucleotide sequence ID" value="NC_015275.1"/>
</dbReference>
<feature type="domain" description="BCE-2095-like N-terminal" evidence="2">
    <location>
        <begin position="2"/>
        <end position="106"/>
    </location>
</feature>
<dbReference type="SUPFAM" id="SSF53474">
    <property type="entry name" value="alpha/beta-Hydrolases"/>
    <property type="match status" value="1"/>
</dbReference>
<proteinExistence type="predicted"/>
<evidence type="ECO:0000259" key="1">
    <source>
        <dbReference type="Pfam" id="PF02230"/>
    </source>
</evidence>
<gene>
    <name evidence="3" type="ordered locus">Clole_3846</name>
</gene>
<evidence type="ECO:0000313" key="4">
    <source>
        <dbReference type="Proteomes" id="UP000008467"/>
    </source>
</evidence>
<dbReference type="Gene3D" id="3.40.50.1820">
    <property type="entry name" value="alpha/beta hydrolase"/>
    <property type="match status" value="1"/>
</dbReference>
<name>F2JJD1_CELLD</name>
<dbReference type="KEGG" id="cle:Clole_3846"/>
<dbReference type="AlphaFoldDB" id="F2JJD1"/>
<dbReference type="InterPro" id="IPR029058">
    <property type="entry name" value="AB_hydrolase_fold"/>
</dbReference>
<dbReference type="Pfam" id="PF22316">
    <property type="entry name" value="ABhydrolase-like_N"/>
    <property type="match status" value="1"/>
</dbReference>
<dbReference type="Proteomes" id="UP000008467">
    <property type="component" value="Chromosome"/>
</dbReference>